<keyword evidence="2" id="KW-1185">Reference proteome</keyword>
<name>A0A9D4D243_DREPO</name>
<evidence type="ECO:0000313" key="2">
    <source>
        <dbReference type="Proteomes" id="UP000828390"/>
    </source>
</evidence>
<accession>A0A9D4D243</accession>
<dbReference type="Proteomes" id="UP000828390">
    <property type="component" value="Unassembled WGS sequence"/>
</dbReference>
<comment type="caution">
    <text evidence="1">The sequence shown here is derived from an EMBL/GenBank/DDBJ whole genome shotgun (WGS) entry which is preliminary data.</text>
</comment>
<reference evidence="1" key="1">
    <citation type="journal article" date="2019" name="bioRxiv">
        <title>The Genome of the Zebra Mussel, Dreissena polymorpha: A Resource for Invasive Species Research.</title>
        <authorList>
            <person name="McCartney M.A."/>
            <person name="Auch B."/>
            <person name="Kono T."/>
            <person name="Mallez S."/>
            <person name="Zhang Y."/>
            <person name="Obille A."/>
            <person name="Becker A."/>
            <person name="Abrahante J.E."/>
            <person name="Garbe J."/>
            <person name="Badalamenti J.P."/>
            <person name="Herman A."/>
            <person name="Mangelson H."/>
            <person name="Liachko I."/>
            <person name="Sullivan S."/>
            <person name="Sone E.D."/>
            <person name="Koren S."/>
            <person name="Silverstein K.A.T."/>
            <person name="Beckman K.B."/>
            <person name="Gohl D.M."/>
        </authorList>
    </citation>
    <scope>NUCLEOTIDE SEQUENCE</scope>
    <source>
        <strain evidence="1">Duluth1</strain>
        <tissue evidence="1">Whole animal</tissue>
    </source>
</reference>
<organism evidence="1 2">
    <name type="scientific">Dreissena polymorpha</name>
    <name type="common">Zebra mussel</name>
    <name type="synonym">Mytilus polymorpha</name>
    <dbReference type="NCBI Taxonomy" id="45954"/>
    <lineage>
        <taxon>Eukaryota</taxon>
        <taxon>Metazoa</taxon>
        <taxon>Spiralia</taxon>
        <taxon>Lophotrochozoa</taxon>
        <taxon>Mollusca</taxon>
        <taxon>Bivalvia</taxon>
        <taxon>Autobranchia</taxon>
        <taxon>Heteroconchia</taxon>
        <taxon>Euheterodonta</taxon>
        <taxon>Imparidentia</taxon>
        <taxon>Neoheterodontei</taxon>
        <taxon>Myida</taxon>
        <taxon>Dreissenoidea</taxon>
        <taxon>Dreissenidae</taxon>
        <taxon>Dreissena</taxon>
    </lineage>
</organism>
<sequence length="95" mass="11053">MRYRMARNYTFNYCCSILGDKNLALTWPLTLIDLTFKQEGVDLVSDLEARQSVPRLVPRRKQDIKEVDVTLLCDIGIRSGRLNDVITYKAFNQRV</sequence>
<gene>
    <name evidence="1" type="ORF">DPMN_043091</name>
</gene>
<dbReference type="EMBL" id="JAIWYP010000011">
    <property type="protein sequence ID" value="KAH3736521.1"/>
    <property type="molecule type" value="Genomic_DNA"/>
</dbReference>
<dbReference type="AlphaFoldDB" id="A0A9D4D243"/>
<reference evidence="1" key="2">
    <citation type="submission" date="2020-11" db="EMBL/GenBank/DDBJ databases">
        <authorList>
            <person name="McCartney M.A."/>
            <person name="Auch B."/>
            <person name="Kono T."/>
            <person name="Mallez S."/>
            <person name="Becker A."/>
            <person name="Gohl D.M."/>
            <person name="Silverstein K.A.T."/>
            <person name="Koren S."/>
            <person name="Bechman K.B."/>
            <person name="Herman A."/>
            <person name="Abrahante J.E."/>
            <person name="Garbe J."/>
        </authorList>
    </citation>
    <scope>NUCLEOTIDE SEQUENCE</scope>
    <source>
        <strain evidence="1">Duluth1</strain>
        <tissue evidence="1">Whole animal</tissue>
    </source>
</reference>
<evidence type="ECO:0000313" key="1">
    <source>
        <dbReference type="EMBL" id="KAH3736521.1"/>
    </source>
</evidence>
<proteinExistence type="predicted"/>
<protein>
    <submittedName>
        <fullName evidence="1">Uncharacterized protein</fullName>
    </submittedName>
</protein>